<dbReference type="PANTHER" id="PTHR11461:SF211">
    <property type="entry name" value="GH10112P-RELATED"/>
    <property type="match status" value="1"/>
</dbReference>
<dbReference type="PROSITE" id="PS51257">
    <property type="entry name" value="PROKAR_LIPOPROTEIN"/>
    <property type="match status" value="1"/>
</dbReference>
<evidence type="ECO:0000256" key="1">
    <source>
        <dbReference type="ARBA" id="ARBA00022737"/>
    </source>
</evidence>
<sequence length="588" mass="65138">MKKLFAAFMAVFLLVSGSGACLAEERMLSRGEIPLDETGAQVLQELGLFYGTEDGPELERNVTRVEAVVMAVRVTQGKEQVYEGGMGWSTGAISSPLFRDIVYPQHFWAYTDLFRAKAQGIIAGTGDGYFEPERSVTGREFAAMLLRGMDYTDVTTENAYDRGVELGLLLNNFTKSVVKQDMPLLRSDVVRICHAALLTKLADGRQLSDMLIETGAFTGEQFNDVMLCDGVPAAPQEFADKLNAEMPADKNYMFSPLSIKIALAMAANGAEGETREEMLQALGIDDLDAYNAYIKGLMETYAKQSLFQLNIANSIWLNTDYVPGVRFSAPFSELIAAYYSGESREVNNGNAVDEVNAWVDEKTNGKIPEILSESDFLACLVNAVYFKADWRTPFQPEATYEQDFTDRAGAVHSIDFMHDTRYVDYYEDGTLQAVKLPYKTDGGLDINMYIALADRELPDLLTRLGTLEFQSRRVQLALPKFEAEFSTELKESMQKLGMLRAFDETAAQFGPMYDKPVPSWIGSILHKSYIKVDEAGTEAAAVTAVVMPGGSAMPEEPVVFTADRPFTYVIRDDANGEILFAGEYAFVE</sequence>
<keyword evidence="1" id="KW-0677">Repeat</keyword>
<dbReference type="Gene3D" id="3.30.497.10">
    <property type="entry name" value="Antithrombin, subunit I, domain 2"/>
    <property type="match status" value="1"/>
</dbReference>
<dbReference type="InterPro" id="IPR000215">
    <property type="entry name" value="Serpin_fam"/>
</dbReference>
<evidence type="ECO:0000313" key="5">
    <source>
        <dbReference type="EMBL" id="HIU48669.1"/>
    </source>
</evidence>
<dbReference type="CDD" id="cd19589">
    <property type="entry name" value="serpin_tengpin-like"/>
    <property type="match status" value="1"/>
</dbReference>
<dbReference type="AlphaFoldDB" id="A0A9D1LVB8"/>
<keyword evidence="3" id="KW-0732">Signal</keyword>
<dbReference type="InterPro" id="IPR001119">
    <property type="entry name" value="SLH_dom"/>
</dbReference>
<dbReference type="PANTHER" id="PTHR11461">
    <property type="entry name" value="SERINE PROTEASE INHIBITOR, SERPIN"/>
    <property type="match status" value="1"/>
</dbReference>
<dbReference type="Gene3D" id="2.30.39.10">
    <property type="entry name" value="Alpha-1-antitrypsin, domain 1"/>
    <property type="match status" value="1"/>
</dbReference>
<evidence type="ECO:0000259" key="4">
    <source>
        <dbReference type="PROSITE" id="PS51272"/>
    </source>
</evidence>
<accession>A0A9D1LVB8</accession>
<name>A0A9D1LVB8_9FIRM</name>
<feature type="signal peptide" evidence="3">
    <location>
        <begin position="1"/>
        <end position="23"/>
    </location>
</feature>
<evidence type="ECO:0000256" key="2">
    <source>
        <dbReference type="RuleBase" id="RU000411"/>
    </source>
</evidence>
<feature type="domain" description="SLH" evidence="4">
    <location>
        <begin position="95"/>
        <end position="159"/>
    </location>
</feature>
<proteinExistence type="inferred from homology"/>
<protein>
    <submittedName>
        <fullName evidence="5">S-layer homology domain-containing protein</fullName>
    </submittedName>
</protein>
<dbReference type="SUPFAM" id="SSF56574">
    <property type="entry name" value="Serpins"/>
    <property type="match status" value="1"/>
</dbReference>
<gene>
    <name evidence="5" type="ORF">IAB04_04850</name>
</gene>
<dbReference type="GO" id="GO:0004867">
    <property type="term" value="F:serine-type endopeptidase inhibitor activity"/>
    <property type="evidence" value="ECO:0007669"/>
    <property type="project" value="InterPro"/>
</dbReference>
<dbReference type="InterPro" id="IPR023796">
    <property type="entry name" value="Serpin_dom"/>
</dbReference>
<comment type="similarity">
    <text evidence="2">Belongs to the serpin family.</text>
</comment>
<evidence type="ECO:0000313" key="6">
    <source>
        <dbReference type="Proteomes" id="UP000824111"/>
    </source>
</evidence>
<dbReference type="InterPro" id="IPR036186">
    <property type="entry name" value="Serpin_sf"/>
</dbReference>
<comment type="caution">
    <text evidence="5">The sequence shown here is derived from an EMBL/GenBank/DDBJ whole genome shotgun (WGS) entry which is preliminary data.</text>
</comment>
<feature type="chain" id="PRO_5038824160" evidence="3">
    <location>
        <begin position="24"/>
        <end position="588"/>
    </location>
</feature>
<reference evidence="5" key="2">
    <citation type="journal article" date="2021" name="PeerJ">
        <title>Extensive microbial diversity within the chicken gut microbiome revealed by metagenomics and culture.</title>
        <authorList>
            <person name="Gilroy R."/>
            <person name="Ravi A."/>
            <person name="Getino M."/>
            <person name="Pursley I."/>
            <person name="Horton D.L."/>
            <person name="Alikhan N.F."/>
            <person name="Baker D."/>
            <person name="Gharbi K."/>
            <person name="Hall N."/>
            <person name="Watson M."/>
            <person name="Adriaenssens E.M."/>
            <person name="Foster-Nyarko E."/>
            <person name="Jarju S."/>
            <person name="Secka A."/>
            <person name="Antonio M."/>
            <person name="Oren A."/>
            <person name="Chaudhuri R.R."/>
            <person name="La Ragione R."/>
            <person name="Hildebrand F."/>
            <person name="Pallen M.J."/>
        </authorList>
    </citation>
    <scope>NUCLEOTIDE SEQUENCE</scope>
    <source>
        <strain evidence="5">ChiSjej4B22-9803</strain>
    </source>
</reference>
<dbReference type="PROSITE" id="PS51272">
    <property type="entry name" value="SLH"/>
    <property type="match status" value="1"/>
</dbReference>
<dbReference type="EMBL" id="DVND01000128">
    <property type="protein sequence ID" value="HIU48669.1"/>
    <property type="molecule type" value="Genomic_DNA"/>
</dbReference>
<dbReference type="GO" id="GO:0005615">
    <property type="term" value="C:extracellular space"/>
    <property type="evidence" value="ECO:0007669"/>
    <property type="project" value="InterPro"/>
</dbReference>
<dbReference type="Pfam" id="PF00079">
    <property type="entry name" value="Serpin"/>
    <property type="match status" value="1"/>
</dbReference>
<dbReference type="InterPro" id="IPR042178">
    <property type="entry name" value="Serpin_sf_1"/>
</dbReference>
<dbReference type="Proteomes" id="UP000824111">
    <property type="component" value="Unassembled WGS sequence"/>
</dbReference>
<reference evidence="5" key="1">
    <citation type="submission" date="2020-10" db="EMBL/GenBank/DDBJ databases">
        <authorList>
            <person name="Gilroy R."/>
        </authorList>
    </citation>
    <scope>NUCLEOTIDE SEQUENCE</scope>
    <source>
        <strain evidence="5">ChiSjej4B22-9803</strain>
    </source>
</reference>
<organism evidence="5 6">
    <name type="scientific">Candidatus Avimonoglobus intestinipullorum</name>
    <dbReference type="NCBI Taxonomy" id="2840699"/>
    <lineage>
        <taxon>Bacteria</taxon>
        <taxon>Bacillati</taxon>
        <taxon>Bacillota</taxon>
        <taxon>Clostridia</taxon>
        <taxon>Eubacteriales</taxon>
        <taxon>Candidatus Avimonoglobus</taxon>
    </lineage>
</organism>
<dbReference type="SMART" id="SM00093">
    <property type="entry name" value="SERPIN"/>
    <property type="match status" value="1"/>
</dbReference>
<dbReference type="InterPro" id="IPR042185">
    <property type="entry name" value="Serpin_sf_2"/>
</dbReference>
<dbReference type="Pfam" id="PF00395">
    <property type="entry name" value="SLH"/>
    <property type="match status" value="1"/>
</dbReference>
<evidence type="ECO:0000256" key="3">
    <source>
        <dbReference type="SAM" id="SignalP"/>
    </source>
</evidence>